<dbReference type="InterPro" id="IPR017451">
    <property type="entry name" value="F-box-assoc_interact_dom"/>
</dbReference>
<evidence type="ECO:0000313" key="2">
    <source>
        <dbReference type="EMBL" id="EYU29245.1"/>
    </source>
</evidence>
<dbReference type="InterPro" id="IPR050796">
    <property type="entry name" value="SCF_F-box_component"/>
</dbReference>
<gene>
    <name evidence="2" type="ORF">MIMGU_mgv1a025344mg</name>
</gene>
<dbReference type="Proteomes" id="UP000030748">
    <property type="component" value="Unassembled WGS sequence"/>
</dbReference>
<keyword evidence="3" id="KW-1185">Reference proteome</keyword>
<dbReference type="Pfam" id="PF08268">
    <property type="entry name" value="FBA_3"/>
    <property type="match status" value="1"/>
</dbReference>
<evidence type="ECO:0000259" key="1">
    <source>
        <dbReference type="PROSITE" id="PS50181"/>
    </source>
</evidence>
<name>A0A022QRV1_ERYGU</name>
<dbReference type="AlphaFoldDB" id="A0A022QRV1"/>
<dbReference type="PROSITE" id="PS50181">
    <property type="entry name" value="FBOX"/>
    <property type="match status" value="1"/>
</dbReference>
<accession>A0A022QRV1</accession>
<organism evidence="2 3">
    <name type="scientific">Erythranthe guttata</name>
    <name type="common">Yellow monkey flower</name>
    <name type="synonym">Mimulus guttatus</name>
    <dbReference type="NCBI Taxonomy" id="4155"/>
    <lineage>
        <taxon>Eukaryota</taxon>
        <taxon>Viridiplantae</taxon>
        <taxon>Streptophyta</taxon>
        <taxon>Embryophyta</taxon>
        <taxon>Tracheophyta</taxon>
        <taxon>Spermatophyta</taxon>
        <taxon>Magnoliopsida</taxon>
        <taxon>eudicotyledons</taxon>
        <taxon>Gunneridae</taxon>
        <taxon>Pentapetalae</taxon>
        <taxon>asterids</taxon>
        <taxon>lamiids</taxon>
        <taxon>Lamiales</taxon>
        <taxon>Phrymaceae</taxon>
        <taxon>Erythranthe</taxon>
    </lineage>
</organism>
<protein>
    <recommendedName>
        <fullName evidence="1">F-box domain-containing protein</fullName>
    </recommendedName>
</protein>
<dbReference type="InterPro" id="IPR013187">
    <property type="entry name" value="F-box-assoc_dom_typ3"/>
</dbReference>
<dbReference type="InterPro" id="IPR001810">
    <property type="entry name" value="F-box_dom"/>
</dbReference>
<dbReference type="NCBIfam" id="TIGR01640">
    <property type="entry name" value="F_box_assoc_1"/>
    <property type="match status" value="1"/>
</dbReference>
<feature type="non-terminal residue" evidence="2">
    <location>
        <position position="396"/>
    </location>
</feature>
<dbReference type="eggNOG" id="ENOG502SSN5">
    <property type="taxonomic scope" value="Eukaryota"/>
</dbReference>
<sequence>MQMGGSNCNSVYMNLPYCLITCKNQRSSTNIDSLFDELVLEILVHLRAEDIFDAAMVVCRKWYRMIHTHNFIYSHLQNSAPGLLIHYGSITNRPTFVSMDVEGRIEISKTVYKFIEYCWSSCNGLTLLYSPMDYDGLCISNTVTKQLIELPKYRDTVYNYTGIAYAPASMEYKVVIISDSHDMYGTAPAALLGCVIATVGVDKSWRCVRIQHLSLESKELFKNVPLTTEGFLHWTSGEVGTTRMLTLNVETEVITEIRVPQRGCNNNGSGQELRYYLSNGRSLTMLVSRSKFSWDVWELKKPEIGEWTKIFHIDLEGQKGKFEHFAVPIIDLDPVPLTLQPVGWLNYYEGLVFQVCRPAEGCFVYKLGKQEIEILDFELICCYIKCVVHKNSLVGL</sequence>
<dbReference type="SUPFAM" id="SSF81383">
    <property type="entry name" value="F-box domain"/>
    <property type="match status" value="1"/>
</dbReference>
<dbReference type="PANTHER" id="PTHR31672:SF11">
    <property type="entry name" value="F-BOX PROTEIN CPR1-LIKE ISOFORM X2"/>
    <property type="match status" value="1"/>
</dbReference>
<reference evidence="2 3" key="1">
    <citation type="journal article" date="2013" name="Proc. Natl. Acad. Sci. U.S.A.">
        <title>Fine-scale variation in meiotic recombination in Mimulus inferred from population shotgun sequencing.</title>
        <authorList>
            <person name="Hellsten U."/>
            <person name="Wright K.M."/>
            <person name="Jenkins J."/>
            <person name="Shu S."/>
            <person name="Yuan Y."/>
            <person name="Wessler S.R."/>
            <person name="Schmutz J."/>
            <person name="Willis J.H."/>
            <person name="Rokhsar D.S."/>
        </authorList>
    </citation>
    <scope>NUCLEOTIDE SEQUENCE [LARGE SCALE GENOMIC DNA]</scope>
    <source>
        <strain evidence="3">cv. DUN x IM62</strain>
    </source>
</reference>
<dbReference type="PANTHER" id="PTHR31672">
    <property type="entry name" value="BNACNNG10540D PROTEIN"/>
    <property type="match status" value="1"/>
</dbReference>
<feature type="domain" description="F-box" evidence="1">
    <location>
        <begin position="28"/>
        <end position="76"/>
    </location>
</feature>
<dbReference type="EMBL" id="KI631268">
    <property type="protein sequence ID" value="EYU29245.1"/>
    <property type="molecule type" value="Genomic_DNA"/>
</dbReference>
<dbReference type="Gene3D" id="1.20.1280.50">
    <property type="match status" value="1"/>
</dbReference>
<proteinExistence type="predicted"/>
<evidence type="ECO:0000313" key="3">
    <source>
        <dbReference type="Proteomes" id="UP000030748"/>
    </source>
</evidence>
<dbReference type="InterPro" id="IPR036047">
    <property type="entry name" value="F-box-like_dom_sf"/>
</dbReference>